<dbReference type="AlphaFoldDB" id="A0A194PJD1"/>
<evidence type="ECO:0000313" key="5">
    <source>
        <dbReference type="Proteomes" id="UP000053268"/>
    </source>
</evidence>
<dbReference type="InterPro" id="IPR044156">
    <property type="entry name" value="Galectin-like"/>
</dbReference>
<proteinExistence type="predicted"/>
<dbReference type="SUPFAM" id="SSF49899">
    <property type="entry name" value="Concanavalin A-like lectins/glucanases"/>
    <property type="match status" value="2"/>
</dbReference>
<dbReference type="Gene3D" id="2.60.120.200">
    <property type="match status" value="2"/>
</dbReference>
<keyword evidence="5" id="KW-1185">Reference proteome</keyword>
<accession>A0A194PJD1</accession>
<gene>
    <name evidence="4" type="ORF">RR46_14050</name>
</gene>
<dbReference type="GO" id="GO:0016936">
    <property type="term" value="F:galactoside binding"/>
    <property type="evidence" value="ECO:0007669"/>
    <property type="project" value="TreeGrafter"/>
</dbReference>
<dbReference type="SMART" id="SM00276">
    <property type="entry name" value="GLECT"/>
    <property type="match status" value="2"/>
</dbReference>
<dbReference type="PANTHER" id="PTHR11346">
    <property type="entry name" value="GALECTIN"/>
    <property type="match status" value="1"/>
</dbReference>
<evidence type="ECO:0000259" key="3">
    <source>
        <dbReference type="PROSITE" id="PS51304"/>
    </source>
</evidence>
<evidence type="ECO:0000256" key="1">
    <source>
        <dbReference type="ARBA" id="ARBA00022734"/>
    </source>
</evidence>
<reference evidence="4 5" key="1">
    <citation type="journal article" date="2015" name="Nat. Commun.">
        <title>Outbred genome sequencing and CRISPR/Cas9 gene editing in butterflies.</title>
        <authorList>
            <person name="Li X."/>
            <person name="Fan D."/>
            <person name="Zhang W."/>
            <person name="Liu G."/>
            <person name="Zhang L."/>
            <person name="Zhao L."/>
            <person name="Fang X."/>
            <person name="Chen L."/>
            <person name="Dong Y."/>
            <person name="Chen Y."/>
            <person name="Ding Y."/>
            <person name="Zhao R."/>
            <person name="Feng M."/>
            <person name="Zhu Y."/>
            <person name="Feng Y."/>
            <person name="Jiang X."/>
            <person name="Zhu D."/>
            <person name="Xiang H."/>
            <person name="Feng X."/>
            <person name="Li S."/>
            <person name="Wang J."/>
            <person name="Zhang G."/>
            <person name="Kronforst M.R."/>
            <person name="Wang W."/>
        </authorList>
    </citation>
    <scope>NUCLEOTIDE SEQUENCE [LARGE SCALE GENOMIC DNA]</scope>
    <source>
        <strain evidence="4">Ya'a_city_454_Px</strain>
        <tissue evidence="4">Whole body</tissue>
    </source>
</reference>
<dbReference type="Pfam" id="PF00337">
    <property type="entry name" value="Gal-bind_lectin"/>
    <property type="match status" value="2"/>
</dbReference>
<dbReference type="CDD" id="cd00070">
    <property type="entry name" value="GLECT"/>
    <property type="match status" value="2"/>
</dbReference>
<dbReference type="InterPro" id="IPR013320">
    <property type="entry name" value="ConA-like_dom_sf"/>
</dbReference>
<keyword evidence="1 2" id="KW-0430">Lectin</keyword>
<dbReference type="STRING" id="66420.A0A194PJD1"/>
<evidence type="ECO:0000313" key="4">
    <source>
        <dbReference type="EMBL" id="KPI92829.1"/>
    </source>
</evidence>
<dbReference type="InterPro" id="IPR001079">
    <property type="entry name" value="Galectin_CRD"/>
</dbReference>
<dbReference type="PANTHER" id="PTHR11346:SF176">
    <property type="entry name" value="32 KDA BETA-GALACTOSIDE-BINDING LECTIN LEC-3"/>
    <property type="match status" value="1"/>
</dbReference>
<protein>
    <recommendedName>
        <fullName evidence="2">Galectin</fullName>
    </recommendedName>
</protein>
<evidence type="ECO:0000256" key="2">
    <source>
        <dbReference type="RuleBase" id="RU102079"/>
    </source>
</evidence>
<dbReference type="Proteomes" id="UP000053268">
    <property type="component" value="Unassembled WGS sequence"/>
</dbReference>
<name>A0A194PJD1_PAPXU</name>
<dbReference type="EMBL" id="KQ459603">
    <property type="protein sequence ID" value="KPI92829.1"/>
    <property type="molecule type" value="Genomic_DNA"/>
</dbReference>
<dbReference type="PROSITE" id="PS51304">
    <property type="entry name" value="GALECTIN"/>
    <property type="match status" value="2"/>
</dbReference>
<feature type="domain" description="Galectin" evidence="3">
    <location>
        <begin position="243"/>
        <end position="380"/>
    </location>
</feature>
<feature type="domain" description="Galectin" evidence="3">
    <location>
        <begin position="74"/>
        <end position="212"/>
    </location>
</feature>
<dbReference type="SMART" id="SM00908">
    <property type="entry name" value="Gal-bind_lectin"/>
    <property type="match status" value="2"/>
</dbReference>
<sequence>MDYSVEEGLLPREAVEFDFAEDALDYEMVCGGRCGCGAFCRRIFCRGRSRSGSINGDSSPITLTQLAEARDVKFTQTLTEPLSIGSHIICTGTPTEDLPWFAINIGSGDPETRGDIAVHFNVRLPQNYVVRNTRRHDKWGPEETTAFRLFPFKVDRPFTIEVLVDEKETLWAVDGEHYCSFAHRNPSPLAAGWVQVTGIRDTDLKIHKTDIYPTTGPPVFDIPTRDSAAHPRQQDEPIWRPNVIAKLPNGIAEGYQLVIYGRLRPMLHSFAIDLMDVHREWPRANILLHVNVRAHSDAQLPRQLVVLNASLGAWGPERRQRSARLVPATHTTIRIVPGPGEWSVYTDNVLIGELEYRASPDGVKAIRIRGDIYPEDIYVCPSTSSPIEDKK</sequence>
<dbReference type="GO" id="GO:0030246">
    <property type="term" value="F:carbohydrate binding"/>
    <property type="evidence" value="ECO:0007669"/>
    <property type="project" value="UniProtKB-UniRule"/>
</dbReference>
<organism evidence="4 5">
    <name type="scientific">Papilio xuthus</name>
    <name type="common">Asian swallowtail butterfly</name>
    <dbReference type="NCBI Taxonomy" id="66420"/>
    <lineage>
        <taxon>Eukaryota</taxon>
        <taxon>Metazoa</taxon>
        <taxon>Ecdysozoa</taxon>
        <taxon>Arthropoda</taxon>
        <taxon>Hexapoda</taxon>
        <taxon>Insecta</taxon>
        <taxon>Pterygota</taxon>
        <taxon>Neoptera</taxon>
        <taxon>Endopterygota</taxon>
        <taxon>Lepidoptera</taxon>
        <taxon>Glossata</taxon>
        <taxon>Ditrysia</taxon>
        <taxon>Papilionoidea</taxon>
        <taxon>Papilionidae</taxon>
        <taxon>Papilioninae</taxon>
        <taxon>Papilio</taxon>
    </lineage>
</organism>